<keyword evidence="5 7" id="KW-1133">Transmembrane helix</keyword>
<dbReference type="PANTHER" id="PTHR43744:SF8">
    <property type="entry name" value="SN-GLYCEROL-3-PHOSPHATE TRANSPORT SYSTEM PERMEASE PROTEIN UGPE"/>
    <property type="match status" value="1"/>
</dbReference>
<keyword evidence="6 7" id="KW-0472">Membrane</keyword>
<dbReference type="KEGG" id="phy:AJ81_09350"/>
<dbReference type="PaxDb" id="1123384-AJ81_09350"/>
<comment type="subcellular location">
    <subcellularLocation>
        <location evidence="1 7">Cell membrane</location>
        <topology evidence="1 7">Multi-pass membrane protein</topology>
    </subcellularLocation>
</comment>
<organism evidence="9 10">
    <name type="scientific">Pseudothermotoga hypogea DSM 11164 = NBRC 106472</name>
    <dbReference type="NCBI Taxonomy" id="1123384"/>
    <lineage>
        <taxon>Bacteria</taxon>
        <taxon>Thermotogati</taxon>
        <taxon>Thermotogota</taxon>
        <taxon>Thermotogae</taxon>
        <taxon>Thermotogales</taxon>
        <taxon>Thermotogaceae</taxon>
        <taxon>Pseudothermotoga</taxon>
    </lineage>
</organism>
<name>A0A0X1KT31_9THEM</name>
<evidence type="ECO:0000259" key="8">
    <source>
        <dbReference type="PROSITE" id="PS50928"/>
    </source>
</evidence>
<proteinExistence type="inferred from homology"/>
<dbReference type="STRING" id="1123384.AJ81_09350"/>
<dbReference type="InterPro" id="IPR000515">
    <property type="entry name" value="MetI-like"/>
</dbReference>
<accession>A0A0X1KT31</accession>
<dbReference type="CDD" id="cd06261">
    <property type="entry name" value="TM_PBP2"/>
    <property type="match status" value="1"/>
</dbReference>
<dbReference type="GO" id="GO:0005886">
    <property type="term" value="C:plasma membrane"/>
    <property type="evidence" value="ECO:0007669"/>
    <property type="project" value="UniProtKB-SubCell"/>
</dbReference>
<evidence type="ECO:0000256" key="2">
    <source>
        <dbReference type="ARBA" id="ARBA00022448"/>
    </source>
</evidence>
<evidence type="ECO:0000313" key="9">
    <source>
        <dbReference type="EMBL" id="AJC74346.1"/>
    </source>
</evidence>
<gene>
    <name evidence="9" type="ORF">AJ81_09350</name>
</gene>
<dbReference type="InterPro" id="IPR035906">
    <property type="entry name" value="MetI-like_sf"/>
</dbReference>
<evidence type="ECO:0000256" key="3">
    <source>
        <dbReference type="ARBA" id="ARBA00022475"/>
    </source>
</evidence>
<keyword evidence="2 7" id="KW-0813">Transport</keyword>
<feature type="transmembrane region" description="Helical" evidence="7">
    <location>
        <begin position="181"/>
        <end position="206"/>
    </location>
</feature>
<dbReference type="PROSITE" id="PS50928">
    <property type="entry name" value="ABC_TM1"/>
    <property type="match status" value="1"/>
</dbReference>
<evidence type="ECO:0000256" key="4">
    <source>
        <dbReference type="ARBA" id="ARBA00022692"/>
    </source>
</evidence>
<dbReference type="Pfam" id="PF00528">
    <property type="entry name" value="BPD_transp_1"/>
    <property type="match status" value="1"/>
</dbReference>
<evidence type="ECO:0000256" key="1">
    <source>
        <dbReference type="ARBA" id="ARBA00004651"/>
    </source>
</evidence>
<dbReference type="PANTHER" id="PTHR43744">
    <property type="entry name" value="ABC TRANSPORTER PERMEASE PROTEIN MG189-RELATED-RELATED"/>
    <property type="match status" value="1"/>
</dbReference>
<dbReference type="Gene3D" id="1.10.3720.10">
    <property type="entry name" value="MetI-like"/>
    <property type="match status" value="1"/>
</dbReference>
<dbReference type="Proteomes" id="UP000077469">
    <property type="component" value="Chromosome"/>
</dbReference>
<sequence length="276" mass="31636">MKVYKRQKIQVYVVLSILLVVVMFPVYYAFVMATLNDKDSYSFPPKFLPSFHLIQNMREAWKSAKMGRLMFNSAFIAIVVALAKILFSILAAFAFTYFGDFKGKYLFFSLILITHMLPLPVRLLPTYDLMKAFKWVNTYYALTVPFFASATGTLLFRQLFLTVPGSLADAARIDGAGPMRFLWHVLLPLSKTNMGALFLIEFNYIWNEYLWPLIITTTPEMRVVQIGIKMLLASEAQAADWNVIMAGTIMAMLPPLVMLLIFQKTFMEGFSMKEEK</sequence>
<reference evidence="9 10" key="1">
    <citation type="submission" date="2014-01" db="EMBL/GenBank/DDBJ databases">
        <title>Genome sequencing of Thermotog hypogea.</title>
        <authorList>
            <person name="Zhang X."/>
            <person name="Alvare G."/>
            <person name="Fristensky B."/>
            <person name="Chen L."/>
            <person name="Suen T."/>
            <person name="Chen Q."/>
            <person name="Ma K."/>
        </authorList>
    </citation>
    <scope>NUCLEOTIDE SEQUENCE [LARGE SCALE GENOMIC DNA]</scope>
    <source>
        <strain evidence="9 10">DSM 11164</strain>
    </source>
</reference>
<dbReference type="AlphaFoldDB" id="A0A0X1KT31"/>
<feature type="transmembrane region" description="Helical" evidence="7">
    <location>
        <begin position="74"/>
        <end position="98"/>
    </location>
</feature>
<dbReference type="GO" id="GO:0055085">
    <property type="term" value="P:transmembrane transport"/>
    <property type="evidence" value="ECO:0007669"/>
    <property type="project" value="InterPro"/>
</dbReference>
<dbReference type="PATRIC" id="fig|1123384.7.peg.1882"/>
<comment type="similarity">
    <text evidence="7">Belongs to the binding-protein-dependent transport system permease family.</text>
</comment>
<evidence type="ECO:0000256" key="7">
    <source>
        <dbReference type="RuleBase" id="RU363032"/>
    </source>
</evidence>
<dbReference type="OrthoDB" id="9787837at2"/>
<feature type="transmembrane region" description="Helical" evidence="7">
    <location>
        <begin position="105"/>
        <end position="127"/>
    </location>
</feature>
<feature type="domain" description="ABC transmembrane type-1" evidence="8">
    <location>
        <begin position="70"/>
        <end position="262"/>
    </location>
</feature>
<dbReference type="RefSeq" id="WP_031502345.1">
    <property type="nucleotide sequence ID" value="NC_022795.1"/>
</dbReference>
<evidence type="ECO:0000256" key="6">
    <source>
        <dbReference type="ARBA" id="ARBA00023136"/>
    </source>
</evidence>
<dbReference type="EMBL" id="CP007141">
    <property type="protein sequence ID" value="AJC74346.1"/>
    <property type="molecule type" value="Genomic_DNA"/>
</dbReference>
<keyword evidence="10" id="KW-1185">Reference proteome</keyword>
<keyword evidence="3" id="KW-1003">Cell membrane</keyword>
<evidence type="ECO:0000256" key="5">
    <source>
        <dbReference type="ARBA" id="ARBA00022989"/>
    </source>
</evidence>
<dbReference type="SUPFAM" id="SSF161098">
    <property type="entry name" value="MetI-like"/>
    <property type="match status" value="1"/>
</dbReference>
<feature type="transmembrane region" description="Helical" evidence="7">
    <location>
        <begin position="241"/>
        <end position="262"/>
    </location>
</feature>
<protein>
    <submittedName>
        <fullName evidence="9">ABC transporter permease</fullName>
    </submittedName>
</protein>
<feature type="transmembrane region" description="Helical" evidence="7">
    <location>
        <begin position="12"/>
        <end position="35"/>
    </location>
</feature>
<keyword evidence="4 7" id="KW-0812">Transmembrane</keyword>
<evidence type="ECO:0000313" key="10">
    <source>
        <dbReference type="Proteomes" id="UP000077469"/>
    </source>
</evidence>
<feature type="transmembrane region" description="Helical" evidence="7">
    <location>
        <begin position="139"/>
        <end position="160"/>
    </location>
</feature>